<proteinExistence type="predicted"/>
<name>A0A1Q9LND6_9PSEU</name>
<sequence>MSDAPVAALPADPDPGRVVIGVAGPAFEPRPAREPVHRPDTVVDGWAAGPFVVRGASVRGDQHRHDGTPRQDDFAVAWHAGTGSVVVAVADGVSAAPLAHVGATLAVRTAVEQAHRALGDGGVDWEVALRWAAYALVQFAEKLPPEADGAAGDGAQADGAQGDGAAERAERVLATTLVLAVVTSTAEGAVADVVRVGDSGAWVLADGVLTPTFPAPEGEVLTSTTAALPRLPEQRSPTRVELPPGAALLLATDGVGVPLGDGRGAVGAAFAAALASPPDRLGFARVVDFSRETFDDDRTAVVVWS</sequence>
<reference evidence="3 4" key="1">
    <citation type="submission" date="2016-10" db="EMBL/GenBank/DDBJ databases">
        <title>The Draft Genome Sequence of Actinokineospora bangkokensis 44EHWT reveals the biosynthetic pathway of antifungal compounds Thailandins with unusual extender unit butylmalonyl-CoA.</title>
        <authorList>
            <person name="Greule A."/>
            <person name="Intra B."/>
            <person name="Flemming S."/>
            <person name="Rommel M.G."/>
            <person name="Panbangred W."/>
            <person name="Bechthold A."/>
        </authorList>
    </citation>
    <scope>NUCLEOTIDE SEQUENCE [LARGE SCALE GENOMIC DNA]</scope>
    <source>
        <strain evidence="3 4">44EHW</strain>
    </source>
</reference>
<dbReference type="AlphaFoldDB" id="A0A1Q9LND6"/>
<dbReference type="RefSeq" id="WP_075974404.1">
    <property type="nucleotide sequence ID" value="NZ_MKQR01000009.1"/>
</dbReference>
<evidence type="ECO:0000313" key="3">
    <source>
        <dbReference type="EMBL" id="OLR93509.1"/>
    </source>
</evidence>
<feature type="region of interest" description="Disordered" evidence="1">
    <location>
        <begin position="147"/>
        <end position="166"/>
    </location>
</feature>
<dbReference type="InterPro" id="IPR036457">
    <property type="entry name" value="PPM-type-like_dom_sf"/>
</dbReference>
<dbReference type="InterPro" id="IPR001932">
    <property type="entry name" value="PPM-type_phosphatase-like_dom"/>
</dbReference>
<evidence type="ECO:0000259" key="2">
    <source>
        <dbReference type="Pfam" id="PF13672"/>
    </source>
</evidence>
<feature type="domain" description="PPM-type phosphatase" evidence="2">
    <location>
        <begin position="59"/>
        <end position="259"/>
    </location>
</feature>
<organism evidence="3 4">
    <name type="scientific">Actinokineospora bangkokensis</name>
    <dbReference type="NCBI Taxonomy" id="1193682"/>
    <lineage>
        <taxon>Bacteria</taxon>
        <taxon>Bacillati</taxon>
        <taxon>Actinomycetota</taxon>
        <taxon>Actinomycetes</taxon>
        <taxon>Pseudonocardiales</taxon>
        <taxon>Pseudonocardiaceae</taxon>
        <taxon>Actinokineospora</taxon>
    </lineage>
</organism>
<dbReference type="EMBL" id="MKQR01000009">
    <property type="protein sequence ID" value="OLR93509.1"/>
    <property type="molecule type" value="Genomic_DNA"/>
</dbReference>
<dbReference type="Proteomes" id="UP000186040">
    <property type="component" value="Unassembled WGS sequence"/>
</dbReference>
<dbReference type="SUPFAM" id="SSF81606">
    <property type="entry name" value="PP2C-like"/>
    <property type="match status" value="1"/>
</dbReference>
<gene>
    <name evidence="3" type="ORF">BJP25_14490</name>
</gene>
<dbReference type="Pfam" id="PF13672">
    <property type="entry name" value="PP2C_2"/>
    <property type="match status" value="1"/>
</dbReference>
<comment type="caution">
    <text evidence="3">The sequence shown here is derived from an EMBL/GenBank/DDBJ whole genome shotgun (WGS) entry which is preliminary data.</text>
</comment>
<dbReference type="Gene3D" id="3.60.40.10">
    <property type="entry name" value="PPM-type phosphatase domain"/>
    <property type="match status" value="1"/>
</dbReference>
<protein>
    <recommendedName>
        <fullName evidence="2">PPM-type phosphatase domain-containing protein</fullName>
    </recommendedName>
</protein>
<dbReference type="STRING" id="1193682.BJP25_14490"/>
<keyword evidence="4" id="KW-1185">Reference proteome</keyword>
<evidence type="ECO:0000313" key="4">
    <source>
        <dbReference type="Proteomes" id="UP000186040"/>
    </source>
</evidence>
<dbReference type="OrthoDB" id="491589at2"/>
<evidence type="ECO:0000256" key="1">
    <source>
        <dbReference type="SAM" id="MobiDB-lite"/>
    </source>
</evidence>
<accession>A0A1Q9LND6</accession>
<feature type="compositionally biased region" description="Low complexity" evidence="1">
    <location>
        <begin position="147"/>
        <end position="164"/>
    </location>
</feature>